<organism evidence="2 3">
    <name type="scientific">Phlebiopsis gigantea (strain 11061_1 CR5-6)</name>
    <name type="common">White-rot fungus</name>
    <name type="synonym">Peniophora gigantea</name>
    <dbReference type="NCBI Taxonomy" id="745531"/>
    <lineage>
        <taxon>Eukaryota</taxon>
        <taxon>Fungi</taxon>
        <taxon>Dikarya</taxon>
        <taxon>Basidiomycota</taxon>
        <taxon>Agaricomycotina</taxon>
        <taxon>Agaricomycetes</taxon>
        <taxon>Polyporales</taxon>
        <taxon>Phanerochaetaceae</taxon>
        <taxon>Phlebiopsis</taxon>
    </lineage>
</organism>
<feature type="compositionally biased region" description="Low complexity" evidence="1">
    <location>
        <begin position="30"/>
        <end position="41"/>
    </location>
</feature>
<feature type="region of interest" description="Disordered" evidence="1">
    <location>
        <begin position="23"/>
        <end position="109"/>
    </location>
</feature>
<reference evidence="2 3" key="1">
    <citation type="journal article" date="2014" name="PLoS Genet.">
        <title>Analysis of the Phlebiopsis gigantea genome, transcriptome and secretome provides insight into its pioneer colonization strategies of wood.</title>
        <authorList>
            <person name="Hori C."/>
            <person name="Ishida T."/>
            <person name="Igarashi K."/>
            <person name="Samejima M."/>
            <person name="Suzuki H."/>
            <person name="Master E."/>
            <person name="Ferreira P."/>
            <person name="Ruiz-Duenas F.J."/>
            <person name="Held B."/>
            <person name="Canessa P."/>
            <person name="Larrondo L.F."/>
            <person name="Schmoll M."/>
            <person name="Druzhinina I.S."/>
            <person name="Kubicek C.P."/>
            <person name="Gaskell J.A."/>
            <person name="Kersten P."/>
            <person name="St John F."/>
            <person name="Glasner J."/>
            <person name="Sabat G."/>
            <person name="Splinter BonDurant S."/>
            <person name="Syed K."/>
            <person name="Yadav J."/>
            <person name="Mgbeahuruike A.C."/>
            <person name="Kovalchuk A."/>
            <person name="Asiegbu F.O."/>
            <person name="Lackner G."/>
            <person name="Hoffmeister D."/>
            <person name="Rencoret J."/>
            <person name="Gutierrez A."/>
            <person name="Sun H."/>
            <person name="Lindquist E."/>
            <person name="Barry K."/>
            <person name="Riley R."/>
            <person name="Grigoriev I.V."/>
            <person name="Henrissat B."/>
            <person name="Kues U."/>
            <person name="Berka R.M."/>
            <person name="Martinez A.T."/>
            <person name="Covert S.F."/>
            <person name="Blanchette R.A."/>
            <person name="Cullen D."/>
        </authorList>
    </citation>
    <scope>NUCLEOTIDE SEQUENCE [LARGE SCALE GENOMIC DNA]</scope>
    <source>
        <strain evidence="2 3">11061_1 CR5-6</strain>
    </source>
</reference>
<protein>
    <submittedName>
        <fullName evidence="2">Uncharacterized protein</fullName>
    </submittedName>
</protein>
<dbReference type="HOGENOM" id="CLU_719822_0_0_1"/>
<evidence type="ECO:0000256" key="1">
    <source>
        <dbReference type="SAM" id="MobiDB-lite"/>
    </source>
</evidence>
<gene>
    <name evidence="2" type="ORF">PHLGIDRAFT_305189</name>
</gene>
<sequence length="384" mass="42036">MPSELRSTTSLQVVSSPCEEAKLNSLRLATSTPTPSSSFTSPRKRKFSTAQESDSVAVNPKPLKMPQPSKRPCSRVPPPPLEMPTTSSSGATDAEPTEDTSPPSPVPTEIIDVEAEDFVRTAQRYGVKVRDYAVDPPAPPLPRVAELWMNPVHTLLVHDMHIRRPAERDLCLPGKQLRRLLDVGYVTQKEADAYWTEEDKLLLKEYDERPDGHYPYVIAFKRPKPTAAFRVSAREIVYGMSRPGDIPDARIEVPDDGTWEGDEESWAFAARMKQGMERFVAPGMRVGSESLPPLGLIESQSRPSIFPLPVKTPPVHAVSLPHTPASKQQGECEPAAKSNEPSTPTTPPVATTPTTPTSPPPTAPQPSNSRRLGRTATLAAIPVR</sequence>
<accession>A0A0C3RQR3</accession>
<proteinExistence type="predicted"/>
<dbReference type="EMBL" id="KN840691">
    <property type="protein sequence ID" value="KIP02221.1"/>
    <property type="molecule type" value="Genomic_DNA"/>
</dbReference>
<evidence type="ECO:0000313" key="2">
    <source>
        <dbReference type="EMBL" id="KIP02221.1"/>
    </source>
</evidence>
<feature type="region of interest" description="Disordered" evidence="1">
    <location>
        <begin position="316"/>
        <end position="384"/>
    </location>
</feature>
<evidence type="ECO:0000313" key="3">
    <source>
        <dbReference type="Proteomes" id="UP000053257"/>
    </source>
</evidence>
<keyword evidence="3" id="KW-1185">Reference proteome</keyword>
<dbReference type="OrthoDB" id="3244491at2759"/>
<name>A0A0C3RQR3_PHLG1</name>
<dbReference type="AlphaFoldDB" id="A0A0C3RQR3"/>
<dbReference type="Proteomes" id="UP000053257">
    <property type="component" value="Unassembled WGS sequence"/>
</dbReference>